<feature type="domain" description="HTH myb-type" evidence="7">
    <location>
        <begin position="232"/>
        <end position="292"/>
    </location>
</feature>
<evidence type="ECO:0000313" key="8">
    <source>
        <dbReference type="EMBL" id="RYR56515.1"/>
    </source>
</evidence>
<keyword evidence="2" id="KW-0805">Transcription regulation</keyword>
<feature type="compositionally biased region" description="Low complexity" evidence="6">
    <location>
        <begin position="400"/>
        <end position="415"/>
    </location>
</feature>
<proteinExistence type="predicted"/>
<dbReference type="GO" id="GO:0003700">
    <property type="term" value="F:DNA-binding transcription factor activity"/>
    <property type="evidence" value="ECO:0007669"/>
    <property type="project" value="InterPro"/>
</dbReference>
<dbReference type="Pfam" id="PF00249">
    <property type="entry name" value="Myb_DNA-binding"/>
    <property type="match status" value="1"/>
</dbReference>
<feature type="compositionally biased region" description="Basic and acidic residues" evidence="6">
    <location>
        <begin position="107"/>
        <end position="120"/>
    </location>
</feature>
<feature type="compositionally biased region" description="Basic and acidic residues" evidence="6">
    <location>
        <begin position="378"/>
        <end position="395"/>
    </location>
</feature>
<evidence type="ECO:0000256" key="6">
    <source>
        <dbReference type="SAM" id="MobiDB-lite"/>
    </source>
</evidence>
<dbReference type="InterPro" id="IPR044787">
    <property type="entry name" value="HHO5-like"/>
</dbReference>
<dbReference type="Gramene" id="arahy.Tifrunner.gnm2.ann2.Ah05g416300.1">
    <property type="protein sequence ID" value="arahy.Tifrunner.gnm2.ann2.Ah05g416300.1-CDS"/>
    <property type="gene ID" value="arahy.Tifrunner.gnm2.ann2.Ah05g416300"/>
</dbReference>
<dbReference type="OrthoDB" id="1908613at2759"/>
<dbReference type="NCBIfam" id="TIGR01557">
    <property type="entry name" value="myb_SHAQKYF"/>
    <property type="match status" value="1"/>
</dbReference>
<organism evidence="8 9">
    <name type="scientific">Arachis hypogaea</name>
    <name type="common">Peanut</name>
    <dbReference type="NCBI Taxonomy" id="3818"/>
    <lineage>
        <taxon>Eukaryota</taxon>
        <taxon>Viridiplantae</taxon>
        <taxon>Streptophyta</taxon>
        <taxon>Embryophyta</taxon>
        <taxon>Tracheophyta</taxon>
        <taxon>Spermatophyta</taxon>
        <taxon>Magnoliopsida</taxon>
        <taxon>eudicotyledons</taxon>
        <taxon>Gunneridae</taxon>
        <taxon>Pentapetalae</taxon>
        <taxon>rosids</taxon>
        <taxon>fabids</taxon>
        <taxon>Fabales</taxon>
        <taxon>Fabaceae</taxon>
        <taxon>Papilionoideae</taxon>
        <taxon>50 kb inversion clade</taxon>
        <taxon>dalbergioids sensu lato</taxon>
        <taxon>Dalbergieae</taxon>
        <taxon>Pterocarpus clade</taxon>
        <taxon>Arachis</taxon>
    </lineage>
</organism>
<dbReference type="PANTHER" id="PTHR31003:SF44">
    <property type="entry name" value="MYB-LIKE TRANSCRIPTION FACTOR FAMILY PROTEIN"/>
    <property type="match status" value="1"/>
</dbReference>
<dbReference type="InterPro" id="IPR058673">
    <property type="entry name" value="HHO5-like_N"/>
</dbReference>
<dbReference type="Gene3D" id="1.10.10.60">
    <property type="entry name" value="Homeodomain-like"/>
    <property type="match status" value="1"/>
</dbReference>
<feature type="region of interest" description="Disordered" evidence="6">
    <location>
        <begin position="174"/>
        <end position="239"/>
    </location>
</feature>
<evidence type="ECO:0000259" key="7">
    <source>
        <dbReference type="PROSITE" id="PS51294"/>
    </source>
</evidence>
<dbReference type="SMR" id="A0A445D039"/>
<comment type="subcellular location">
    <subcellularLocation>
        <location evidence="1">Nucleus</location>
    </subcellularLocation>
</comment>
<keyword evidence="9" id="KW-1185">Reference proteome</keyword>
<feature type="region of interest" description="Disordered" evidence="6">
    <location>
        <begin position="361"/>
        <end position="415"/>
    </location>
</feature>
<dbReference type="InterPro" id="IPR017930">
    <property type="entry name" value="Myb_dom"/>
</dbReference>
<evidence type="ECO:0000256" key="2">
    <source>
        <dbReference type="ARBA" id="ARBA00023015"/>
    </source>
</evidence>
<gene>
    <name evidence="8" type="ORF">Ahy_A05g022217</name>
</gene>
<evidence type="ECO:0000256" key="3">
    <source>
        <dbReference type="ARBA" id="ARBA00023125"/>
    </source>
</evidence>
<evidence type="ECO:0000256" key="1">
    <source>
        <dbReference type="ARBA" id="ARBA00004123"/>
    </source>
</evidence>
<evidence type="ECO:0000256" key="4">
    <source>
        <dbReference type="ARBA" id="ARBA00023163"/>
    </source>
</evidence>
<dbReference type="PANTHER" id="PTHR31003">
    <property type="entry name" value="MYB FAMILY TRANSCRIPTION FACTOR"/>
    <property type="match status" value="1"/>
</dbReference>
<protein>
    <recommendedName>
        <fullName evidence="7">HTH myb-type domain-containing protein</fullName>
    </recommendedName>
</protein>
<keyword evidence="5" id="KW-0539">Nucleus</keyword>
<dbReference type="Proteomes" id="UP000289738">
    <property type="component" value="Chromosome A05"/>
</dbReference>
<sequence>MQFSEKIQPQKMGFREYIEALEDERRKIQVFHRELPLSLELVAQAIEACRQQLSGTTTEYNLNGQSECSEQTSTDDPVFEEFIPIKKRASPDCDEEDDEEYYDDGEEQHSHRNKIQKEDSTNNNNNNSSCSTDKKKSDWLRSVQLWNPDPQPPKEDVPRKASVVEVKRSIGGAFQPFHREESTVGKVNASSSSLPTAKTPSSPPVPATSSTGPVSTGGNAGSGGKREDKGQGQRKQRRCWSQELHKRFLHALQQLGGADSATPKQIRELMKVDGLTNDEVKSHLQKFRLHTRRPTTMIPNSANSQTAPLFLVGNIFVQPQEYAAATAAIATSTVSSGELTTVTTAPHAAIYAPVATHPTTIVPRTQTHPSMKNSPKCNKLEDVSDHSHSEERANHGEGNSPASSSSTHGTTSPGC</sequence>
<dbReference type="SUPFAM" id="SSF46689">
    <property type="entry name" value="Homeodomain-like"/>
    <property type="match status" value="1"/>
</dbReference>
<reference evidence="8 9" key="1">
    <citation type="submission" date="2019-01" db="EMBL/GenBank/DDBJ databases">
        <title>Sequencing of cultivated peanut Arachis hypogaea provides insights into genome evolution and oil improvement.</title>
        <authorList>
            <person name="Chen X."/>
        </authorList>
    </citation>
    <scope>NUCLEOTIDE SEQUENCE [LARGE SCALE GENOMIC DNA]</scope>
    <source>
        <strain evidence="9">cv. Fuhuasheng</strain>
        <tissue evidence="8">Leaves</tissue>
    </source>
</reference>
<dbReference type="Pfam" id="PF26575">
    <property type="entry name" value="HHO5_N"/>
    <property type="match status" value="1"/>
</dbReference>
<feature type="compositionally biased region" description="Polar residues" evidence="6">
    <location>
        <begin position="361"/>
        <end position="376"/>
    </location>
</feature>
<dbReference type="GO" id="GO:0005634">
    <property type="term" value="C:nucleus"/>
    <property type="evidence" value="ECO:0007669"/>
    <property type="project" value="UniProtKB-SubCell"/>
</dbReference>
<accession>A0A445D039</accession>
<feature type="compositionally biased region" description="Acidic residues" evidence="6">
    <location>
        <begin position="92"/>
        <end position="106"/>
    </location>
</feature>
<keyword evidence="3" id="KW-0238">DNA-binding</keyword>
<dbReference type="FunFam" id="1.10.10.60:FF:000002">
    <property type="entry name" value="Myb family transcription factor"/>
    <property type="match status" value="1"/>
</dbReference>
<keyword evidence="4" id="KW-0804">Transcription</keyword>
<dbReference type="GO" id="GO:0003677">
    <property type="term" value="F:DNA binding"/>
    <property type="evidence" value="ECO:0007669"/>
    <property type="project" value="UniProtKB-KW"/>
</dbReference>
<dbReference type="InterPro" id="IPR009057">
    <property type="entry name" value="Homeodomain-like_sf"/>
</dbReference>
<feature type="compositionally biased region" description="Low complexity" evidence="6">
    <location>
        <begin position="121"/>
        <end position="131"/>
    </location>
</feature>
<evidence type="ECO:0000313" key="9">
    <source>
        <dbReference type="Proteomes" id="UP000289738"/>
    </source>
</evidence>
<evidence type="ECO:0000256" key="5">
    <source>
        <dbReference type="ARBA" id="ARBA00023242"/>
    </source>
</evidence>
<name>A0A445D039_ARAHY</name>
<comment type="caution">
    <text evidence="8">The sequence shown here is derived from an EMBL/GenBank/DDBJ whole genome shotgun (WGS) entry which is preliminary data.</text>
</comment>
<dbReference type="InterPro" id="IPR001005">
    <property type="entry name" value="SANT/Myb"/>
</dbReference>
<dbReference type="InterPro" id="IPR006447">
    <property type="entry name" value="Myb_dom_plants"/>
</dbReference>
<dbReference type="EMBL" id="SDMP01000005">
    <property type="protein sequence ID" value="RYR56515.1"/>
    <property type="molecule type" value="Genomic_DNA"/>
</dbReference>
<feature type="region of interest" description="Disordered" evidence="6">
    <location>
        <begin position="88"/>
        <end position="136"/>
    </location>
</feature>
<dbReference type="AlphaFoldDB" id="A0A445D039"/>
<feature type="compositionally biased region" description="Low complexity" evidence="6">
    <location>
        <begin position="207"/>
        <end position="217"/>
    </location>
</feature>
<dbReference type="PROSITE" id="PS51294">
    <property type="entry name" value="HTH_MYB"/>
    <property type="match status" value="1"/>
</dbReference>